<dbReference type="EMBL" id="BGPR01037001">
    <property type="protein sequence ID" value="GBO12461.1"/>
    <property type="molecule type" value="Genomic_DNA"/>
</dbReference>
<name>A0A4Y2UJZ7_ARAVE</name>
<evidence type="ECO:0000313" key="5">
    <source>
        <dbReference type="Proteomes" id="UP000499080"/>
    </source>
</evidence>
<dbReference type="EMBL" id="BGPR01037090">
    <property type="protein sequence ID" value="GBO12609.1"/>
    <property type="molecule type" value="Genomic_DNA"/>
</dbReference>
<gene>
    <name evidence="2" type="ORF">AVEN_122206_1</name>
    <name evidence="4" type="ORF">AVEN_169008_1</name>
    <name evidence="3" type="ORF">AVEN_40051_1</name>
    <name evidence="1" type="ORF">AVEN_82625_1</name>
</gene>
<protein>
    <submittedName>
        <fullName evidence="2">Uncharacterized protein</fullName>
    </submittedName>
</protein>
<proteinExistence type="predicted"/>
<dbReference type="EMBL" id="BGPR01037136">
    <property type="protein sequence ID" value="GBO12664.1"/>
    <property type="molecule type" value="Genomic_DNA"/>
</dbReference>
<evidence type="ECO:0000313" key="2">
    <source>
        <dbReference type="EMBL" id="GBO12461.1"/>
    </source>
</evidence>
<dbReference type="AlphaFoldDB" id="A0A4Y2UJZ7"/>
<keyword evidence="5" id="KW-1185">Reference proteome</keyword>
<dbReference type="Proteomes" id="UP000499080">
    <property type="component" value="Unassembled WGS sequence"/>
</dbReference>
<reference evidence="2 5" key="1">
    <citation type="journal article" date="2019" name="Sci. Rep.">
        <title>Orb-weaving spider Araneus ventricosus genome elucidates the spidroin gene catalogue.</title>
        <authorList>
            <person name="Kono N."/>
            <person name="Nakamura H."/>
            <person name="Ohtoshi R."/>
            <person name="Moran D.A.P."/>
            <person name="Shinohara A."/>
            <person name="Yoshida Y."/>
            <person name="Fujiwara M."/>
            <person name="Mori M."/>
            <person name="Tomita M."/>
            <person name="Arakawa K."/>
        </authorList>
    </citation>
    <scope>NUCLEOTIDE SEQUENCE [LARGE SCALE GENOMIC DNA]</scope>
</reference>
<dbReference type="EMBL" id="BGPR01036999">
    <property type="protein sequence ID" value="GBO12460.1"/>
    <property type="molecule type" value="Genomic_DNA"/>
</dbReference>
<comment type="caution">
    <text evidence="2">The sequence shown here is derived from an EMBL/GenBank/DDBJ whole genome shotgun (WGS) entry which is preliminary data.</text>
</comment>
<evidence type="ECO:0000313" key="3">
    <source>
        <dbReference type="EMBL" id="GBO12609.1"/>
    </source>
</evidence>
<sequence length="146" mass="17176">MNADRQTNRLFVDESCPKFDRNLQIMCKDHIPDLIPVSLIVFELSCSQTERLPMPDKRCQQHAVFPGGHPPKSDRARCCLTAMTRREPVLSAWYGRWLYSQTDRHNSKLCFSESGRSKRWRFVKISSPNFVDDYNTFTLHTSYMRK</sequence>
<organism evidence="2 5">
    <name type="scientific">Araneus ventricosus</name>
    <name type="common">Orbweaver spider</name>
    <name type="synonym">Epeira ventricosa</name>
    <dbReference type="NCBI Taxonomy" id="182803"/>
    <lineage>
        <taxon>Eukaryota</taxon>
        <taxon>Metazoa</taxon>
        <taxon>Ecdysozoa</taxon>
        <taxon>Arthropoda</taxon>
        <taxon>Chelicerata</taxon>
        <taxon>Arachnida</taxon>
        <taxon>Araneae</taxon>
        <taxon>Araneomorphae</taxon>
        <taxon>Entelegynae</taxon>
        <taxon>Araneoidea</taxon>
        <taxon>Araneidae</taxon>
        <taxon>Araneus</taxon>
    </lineage>
</organism>
<evidence type="ECO:0000313" key="1">
    <source>
        <dbReference type="EMBL" id="GBO12460.1"/>
    </source>
</evidence>
<accession>A0A4Y2UJZ7</accession>
<evidence type="ECO:0000313" key="4">
    <source>
        <dbReference type="EMBL" id="GBO12664.1"/>
    </source>
</evidence>